<organism evidence="3 4">
    <name type="scientific">Paenibacillus yanchengensis</name>
    <dbReference type="NCBI Taxonomy" id="2035833"/>
    <lineage>
        <taxon>Bacteria</taxon>
        <taxon>Bacillati</taxon>
        <taxon>Bacillota</taxon>
        <taxon>Bacilli</taxon>
        <taxon>Bacillales</taxon>
        <taxon>Paenibacillaceae</taxon>
        <taxon>Paenibacillus</taxon>
    </lineage>
</organism>
<evidence type="ECO:0000313" key="3">
    <source>
        <dbReference type="EMBL" id="MFD2116166.1"/>
    </source>
</evidence>
<dbReference type="Gene3D" id="2.40.50.140">
    <property type="entry name" value="Nucleic acid-binding proteins"/>
    <property type="match status" value="1"/>
</dbReference>
<evidence type="ECO:0000259" key="2">
    <source>
        <dbReference type="Pfam" id="PF25842"/>
    </source>
</evidence>
<feature type="transmembrane region" description="Helical" evidence="1">
    <location>
        <begin position="63"/>
        <end position="86"/>
    </location>
</feature>
<dbReference type="InterPro" id="IPR058653">
    <property type="entry name" value="NfeD2_TM"/>
</dbReference>
<name>A0ABW4YKF9_9BACL</name>
<dbReference type="Pfam" id="PF25842">
    <property type="entry name" value="NfeD_TM"/>
    <property type="match status" value="1"/>
</dbReference>
<accession>A0ABW4YKF9</accession>
<dbReference type="EMBL" id="JBHUHO010000030">
    <property type="protein sequence ID" value="MFD2116166.1"/>
    <property type="molecule type" value="Genomic_DNA"/>
</dbReference>
<dbReference type="Proteomes" id="UP001597362">
    <property type="component" value="Unassembled WGS sequence"/>
</dbReference>
<protein>
    <submittedName>
        <fullName evidence="3">NfeD family protein</fullName>
    </submittedName>
</protein>
<evidence type="ECO:0000256" key="1">
    <source>
        <dbReference type="SAM" id="Phobius"/>
    </source>
</evidence>
<feature type="domain" description="Membrane protein NfeD2 N-terminal transmembrane" evidence="2">
    <location>
        <begin position="1"/>
        <end position="94"/>
    </location>
</feature>
<gene>
    <name evidence="3" type="ORF">ACFSJH_10560</name>
</gene>
<feature type="transmembrane region" description="Helical" evidence="1">
    <location>
        <begin position="35"/>
        <end position="56"/>
    </location>
</feature>
<dbReference type="RefSeq" id="WP_377772086.1">
    <property type="nucleotide sequence ID" value="NZ_JBHUHO010000030.1"/>
</dbReference>
<comment type="caution">
    <text evidence="3">The sequence shown here is derived from an EMBL/GenBank/DDBJ whole genome shotgun (WGS) entry which is preliminary data.</text>
</comment>
<keyword evidence="4" id="KW-1185">Reference proteome</keyword>
<keyword evidence="1" id="KW-1133">Transmembrane helix</keyword>
<reference evidence="4" key="1">
    <citation type="journal article" date="2019" name="Int. J. Syst. Evol. Microbiol.">
        <title>The Global Catalogue of Microorganisms (GCM) 10K type strain sequencing project: providing services to taxonomists for standard genome sequencing and annotation.</title>
        <authorList>
            <consortium name="The Broad Institute Genomics Platform"/>
            <consortium name="The Broad Institute Genome Sequencing Center for Infectious Disease"/>
            <person name="Wu L."/>
            <person name="Ma J."/>
        </authorList>
    </citation>
    <scope>NUCLEOTIDE SEQUENCE [LARGE SCALE GENOMIC DNA]</scope>
    <source>
        <strain evidence="4">GH52</strain>
    </source>
</reference>
<proteinExistence type="predicted"/>
<sequence length="166" mass="17781">METFFLVLLICGALYAVMSVIFGDILGDLLDSIPVFQSAVLVSGITTFGGSGWLLIRMTELDRWLIVVIAVLIAIVIGIIVFFLYVKPMRNSENSLAFSLASLEGYIGEVITPIPANGVGEVLIKVGAGFTNQIAASFDQEDIAGDTKIVVVAIQDHTLLVSPLHL</sequence>
<keyword evidence="1" id="KW-0812">Transmembrane</keyword>
<keyword evidence="1" id="KW-0472">Membrane</keyword>
<evidence type="ECO:0000313" key="4">
    <source>
        <dbReference type="Proteomes" id="UP001597362"/>
    </source>
</evidence>
<dbReference type="InterPro" id="IPR012340">
    <property type="entry name" value="NA-bd_OB-fold"/>
</dbReference>